<dbReference type="KEGG" id="dku:Desku_0230"/>
<name>A0AAU8PMY8_DESK7</name>
<gene>
    <name evidence="1" type="ordered locus">Desku_0230</name>
</gene>
<sequence>MSDEAEIERGLDNVHAWINYAIASGVPETIMWEWLFHTKPEGPVIVTDILSKVDDLVKSGQLTVQQIFDIATESVSQDSAYEAGDPTMVYHVREYLENTIRLWKNGY</sequence>
<dbReference type="Proteomes" id="UP000009229">
    <property type="component" value="Chromosome"/>
</dbReference>
<dbReference type="AlphaFoldDB" id="A0AAU8PMY8"/>
<accession>A0AAU8PMY8</accession>
<reference evidence="2" key="1">
    <citation type="submission" date="2011-05" db="EMBL/GenBank/DDBJ databases">
        <title>Complete sequence of Desulfotomaculum kuznetsovii DSM 6115.</title>
        <authorList>
            <person name="Lucas S."/>
            <person name="Han J."/>
            <person name="Lapidus A."/>
            <person name="Cheng J.-F."/>
            <person name="Goodwin L."/>
            <person name="Pitluck S."/>
            <person name="Peters L."/>
            <person name="Mikhailova N."/>
            <person name="Lu M."/>
            <person name="Saunders E."/>
            <person name="Han C."/>
            <person name="Tapia R."/>
            <person name="Land M."/>
            <person name="Hauser L."/>
            <person name="Kyrpides N."/>
            <person name="Ivanova N."/>
            <person name="Pagani I."/>
            <person name="Nazina T."/>
            <person name="Ivanova A."/>
            <person name="Parshina S."/>
            <person name="Kuever J."/>
            <person name="Muyzer G."/>
            <person name="Plugge C."/>
            <person name="Stams A."/>
            <person name="Woyke T."/>
        </authorList>
    </citation>
    <scope>NUCLEOTIDE SEQUENCE [LARGE SCALE GENOMIC DNA]</scope>
    <source>
        <strain evidence="2">DSM 6115 / VKM B-1805 / 17</strain>
    </source>
</reference>
<keyword evidence="2" id="KW-1185">Reference proteome</keyword>
<protein>
    <submittedName>
        <fullName evidence="1">Uncharacterized protein</fullName>
    </submittedName>
</protein>
<proteinExistence type="predicted"/>
<dbReference type="EMBL" id="CP002770">
    <property type="protein sequence ID" value="AEG13870.1"/>
    <property type="molecule type" value="Genomic_DNA"/>
</dbReference>
<evidence type="ECO:0000313" key="2">
    <source>
        <dbReference type="Proteomes" id="UP000009229"/>
    </source>
</evidence>
<organism evidence="1 2">
    <name type="scientific">Desulfofundulus kuznetsovii (strain DSM 6115 / VKM B-1805 / 17)</name>
    <name type="common">Desulfotomaculum kuznetsovii</name>
    <dbReference type="NCBI Taxonomy" id="760568"/>
    <lineage>
        <taxon>Bacteria</taxon>
        <taxon>Bacillati</taxon>
        <taxon>Bacillota</taxon>
        <taxon>Clostridia</taxon>
        <taxon>Eubacteriales</taxon>
        <taxon>Peptococcaceae</taxon>
        <taxon>Desulfofundulus</taxon>
    </lineage>
</organism>
<evidence type="ECO:0000313" key="1">
    <source>
        <dbReference type="EMBL" id="AEG13870.1"/>
    </source>
</evidence>